<dbReference type="OrthoDB" id="2018833at2759"/>
<evidence type="ECO:0000256" key="6">
    <source>
        <dbReference type="ARBA" id="ARBA00008696"/>
    </source>
</evidence>
<dbReference type="InterPro" id="IPR004607">
    <property type="entry name" value="GART"/>
</dbReference>
<dbReference type="KEGG" id="aali:118461291"/>
<dbReference type="HAMAP" id="MF_01930">
    <property type="entry name" value="PurN"/>
    <property type="match status" value="1"/>
</dbReference>
<dbReference type="PANTHER" id="PTHR10520">
    <property type="entry name" value="TRIFUNCTIONAL PURINE BIOSYNTHETIC PROTEIN ADENOSINE-3-RELATED"/>
    <property type="match status" value="1"/>
</dbReference>
<evidence type="ECO:0000313" key="18">
    <source>
        <dbReference type="EnsemblMetazoa" id="AALB016379-PA"/>
    </source>
</evidence>
<dbReference type="SMART" id="SM01209">
    <property type="entry name" value="GARS_A"/>
    <property type="match status" value="1"/>
</dbReference>
<comment type="pathway">
    <text evidence="2 16">Purine metabolism; IMP biosynthesis via de novo pathway; N(2)-formyl-N(1)-(5-phospho-D-ribosyl)glycinamide from N(1)-(5-phospho-D-ribosyl)glycinamide (10-formyl THF route): step 1/1.</text>
</comment>
<dbReference type="InterPro" id="IPR020562">
    <property type="entry name" value="PRibGlycinamide_synth_N"/>
</dbReference>
<dbReference type="SMART" id="SM01210">
    <property type="entry name" value="GARS_C"/>
    <property type="match status" value="1"/>
</dbReference>
<evidence type="ECO:0000256" key="15">
    <source>
        <dbReference type="PROSITE-ProRule" id="PRU00409"/>
    </source>
</evidence>
<dbReference type="InterPro" id="IPR020560">
    <property type="entry name" value="PRibGlycinamide_synth_C-dom"/>
</dbReference>
<dbReference type="SUPFAM" id="SSF52440">
    <property type="entry name" value="PreATP-grasp domain"/>
    <property type="match status" value="1"/>
</dbReference>
<dbReference type="SUPFAM" id="SSF56042">
    <property type="entry name" value="PurM C-terminal domain-like"/>
    <property type="match status" value="2"/>
</dbReference>
<evidence type="ECO:0000256" key="5">
    <source>
        <dbReference type="ARBA" id="ARBA00008630"/>
    </source>
</evidence>
<dbReference type="FunFam" id="3.30.1330.10:FF:000001">
    <property type="entry name" value="Phosphoribosylformylglycinamidine cyclo-ligase"/>
    <property type="match status" value="2"/>
</dbReference>
<keyword evidence="11 16" id="KW-0658">Purine biosynthesis</keyword>
<dbReference type="InterPro" id="IPR020559">
    <property type="entry name" value="PRibGlycinamide_synth_CS"/>
</dbReference>
<dbReference type="EC" id="6.3.4.13" evidence="16"/>
<dbReference type="FunFam" id="3.40.50.170:FF:000006">
    <property type="entry name" value="Trifunctional purine biosynthetic protein adenosine-3"/>
    <property type="match status" value="1"/>
</dbReference>
<dbReference type="InterPro" id="IPR016185">
    <property type="entry name" value="PreATP-grasp_dom_sf"/>
</dbReference>
<dbReference type="Gene3D" id="3.90.650.10">
    <property type="entry name" value="PurM-like C-terminal domain"/>
    <property type="match status" value="2"/>
</dbReference>
<dbReference type="GeneID" id="118461291"/>
<dbReference type="EC" id="2.1.2.2" evidence="16"/>
<dbReference type="InterPro" id="IPR036676">
    <property type="entry name" value="PurM-like_C_sf"/>
</dbReference>
<dbReference type="PANTHER" id="PTHR10520:SF12">
    <property type="entry name" value="TRIFUNCTIONAL PURINE BIOSYNTHETIC PROTEIN ADENOSINE-3"/>
    <property type="match status" value="1"/>
</dbReference>
<dbReference type="PROSITE" id="PS00184">
    <property type="entry name" value="GARS"/>
    <property type="match status" value="1"/>
</dbReference>
<evidence type="ECO:0000256" key="8">
    <source>
        <dbReference type="ARBA" id="ARBA00022679"/>
    </source>
</evidence>
<dbReference type="GO" id="GO:0004641">
    <property type="term" value="F:phosphoribosylformylglycinamidine cyclo-ligase activity"/>
    <property type="evidence" value="ECO:0007669"/>
    <property type="project" value="UniProtKB-EC"/>
</dbReference>
<dbReference type="CTD" id="2618"/>
<dbReference type="PROSITE" id="PS50975">
    <property type="entry name" value="ATP_GRASP"/>
    <property type="match status" value="1"/>
</dbReference>
<dbReference type="RefSeq" id="XP_035782357.1">
    <property type="nucleotide sequence ID" value="XM_035926464.1"/>
</dbReference>
<dbReference type="FunFam" id="3.90.600.10:FF:000001">
    <property type="entry name" value="Trifunctional purine biosynthetic protein adenosine-3"/>
    <property type="match status" value="1"/>
</dbReference>
<dbReference type="GO" id="GO:0005524">
    <property type="term" value="F:ATP binding"/>
    <property type="evidence" value="ECO:0007669"/>
    <property type="project" value="UniProtKB-UniRule"/>
</dbReference>
<dbReference type="Gene3D" id="3.30.1330.10">
    <property type="entry name" value="PurM-like, N-terminal domain"/>
    <property type="match status" value="2"/>
</dbReference>
<dbReference type="Pfam" id="PF00586">
    <property type="entry name" value="AIRS"/>
    <property type="match status" value="2"/>
</dbReference>
<evidence type="ECO:0000256" key="7">
    <source>
        <dbReference type="ARBA" id="ARBA00022598"/>
    </source>
</evidence>
<dbReference type="Gene3D" id="3.90.600.10">
    <property type="entry name" value="Phosphoribosylglycinamide synthetase, C-terminal domain"/>
    <property type="match status" value="1"/>
</dbReference>
<dbReference type="GO" id="GO:0046084">
    <property type="term" value="P:adenine biosynthetic process"/>
    <property type="evidence" value="ECO:0007669"/>
    <property type="project" value="TreeGrafter"/>
</dbReference>
<evidence type="ECO:0000256" key="12">
    <source>
        <dbReference type="ARBA" id="ARBA00022840"/>
    </source>
</evidence>
<comment type="similarity">
    <text evidence="4 16">In the N-terminal section; belongs to the GARS family.</text>
</comment>
<dbReference type="InterPro" id="IPR011761">
    <property type="entry name" value="ATP-grasp"/>
</dbReference>
<keyword evidence="12 15" id="KW-0067">ATP-binding</keyword>
<keyword evidence="13 16" id="KW-0464">Manganese</keyword>
<organism evidence="18 19">
    <name type="scientific">Anopheles albimanus</name>
    <name type="common">New world malaria mosquito</name>
    <dbReference type="NCBI Taxonomy" id="7167"/>
    <lineage>
        <taxon>Eukaryota</taxon>
        <taxon>Metazoa</taxon>
        <taxon>Ecdysozoa</taxon>
        <taxon>Arthropoda</taxon>
        <taxon>Hexapoda</taxon>
        <taxon>Insecta</taxon>
        <taxon>Pterygota</taxon>
        <taxon>Neoptera</taxon>
        <taxon>Endopterygota</taxon>
        <taxon>Diptera</taxon>
        <taxon>Nematocera</taxon>
        <taxon>Culicoidea</taxon>
        <taxon>Culicidae</taxon>
        <taxon>Anophelinae</taxon>
        <taxon>Anopheles</taxon>
    </lineage>
</organism>
<dbReference type="InterPro" id="IPR001555">
    <property type="entry name" value="GART_AS"/>
</dbReference>
<dbReference type="CDD" id="cd08645">
    <property type="entry name" value="FMT_core_GART"/>
    <property type="match status" value="1"/>
</dbReference>
<dbReference type="SUPFAM" id="SSF56059">
    <property type="entry name" value="Glutathione synthetase ATP-binding domain-like"/>
    <property type="match status" value="1"/>
</dbReference>
<keyword evidence="19" id="KW-1185">Reference proteome</keyword>
<dbReference type="FunFam" id="3.90.650.10:FF:000019">
    <property type="entry name" value="Trifunctional purine biosynthetic protein adenosine-3"/>
    <property type="match status" value="1"/>
</dbReference>
<dbReference type="HAMAP" id="MF_00741">
    <property type="entry name" value="AIRS"/>
    <property type="match status" value="2"/>
</dbReference>
<keyword evidence="9 16" id="KW-0479">Metal-binding</keyword>
<dbReference type="Pfam" id="PF00551">
    <property type="entry name" value="Formyl_trans_N"/>
    <property type="match status" value="1"/>
</dbReference>
<dbReference type="HAMAP" id="MF_00138">
    <property type="entry name" value="GARS"/>
    <property type="match status" value="1"/>
</dbReference>
<keyword evidence="14 16" id="KW-0511">Multifunctional enzyme</keyword>
<feature type="domain" description="ATP-grasp" evidence="17">
    <location>
        <begin position="112"/>
        <end position="320"/>
    </location>
</feature>
<evidence type="ECO:0000256" key="1">
    <source>
        <dbReference type="ARBA" id="ARBA00004686"/>
    </source>
</evidence>
<dbReference type="InterPro" id="IPR016188">
    <property type="entry name" value="PurM-like_N"/>
</dbReference>
<dbReference type="NCBIfam" id="TIGR00878">
    <property type="entry name" value="purM"/>
    <property type="match status" value="2"/>
</dbReference>
<dbReference type="CDD" id="cd02196">
    <property type="entry name" value="PurM"/>
    <property type="match status" value="2"/>
</dbReference>
<protein>
    <recommendedName>
        <fullName evidence="16">Trifunctional purine biosynthetic protein adenosine-3</fullName>
    </recommendedName>
    <domain>
        <recommendedName>
            <fullName evidence="16">Phosphoribosylamine--glycine ligase</fullName>
            <ecNumber evidence="16">6.3.4.13</ecNumber>
        </recommendedName>
        <alternativeName>
            <fullName evidence="16">Glycinamide ribonucleotide synthetase</fullName>
            <shortName evidence="16">GARS</shortName>
        </alternativeName>
        <alternativeName>
            <fullName evidence="16">Phosphoribosylglycinamide synthetase</fullName>
        </alternativeName>
    </domain>
    <domain>
        <recommendedName>
            <fullName evidence="16">Phosphoribosylformylglycinamidine cyclo-ligase</fullName>
            <ecNumber evidence="16">6.3.3.1</ecNumber>
        </recommendedName>
        <alternativeName>
            <fullName evidence="16">AIR synthase</fullName>
            <shortName evidence="16">AIRS</shortName>
        </alternativeName>
        <alternativeName>
            <fullName evidence="16">Phosphoribosyl-aminoimidazole synthetase</fullName>
        </alternativeName>
    </domain>
    <domain>
        <recommendedName>
            <fullName evidence="16">Phosphoribosylglycinamide formyltransferase</fullName>
            <ecNumber evidence="16">2.1.2.2</ecNumber>
        </recommendedName>
        <alternativeName>
            <fullName evidence="16">5'-phosphoribosylglycinamide transformylase</fullName>
        </alternativeName>
        <alternativeName>
            <fullName evidence="16">GAR transformylase</fullName>
            <shortName evidence="16">GART</shortName>
        </alternativeName>
    </domain>
</protein>
<dbReference type="InterPro" id="IPR010918">
    <property type="entry name" value="PurM-like_C_dom"/>
</dbReference>
<evidence type="ECO:0000256" key="14">
    <source>
        <dbReference type="ARBA" id="ARBA00023268"/>
    </source>
</evidence>
<evidence type="ECO:0000256" key="4">
    <source>
        <dbReference type="ARBA" id="ARBA00007423"/>
    </source>
</evidence>
<dbReference type="SUPFAM" id="SSF51246">
    <property type="entry name" value="Rudiment single hybrid motif"/>
    <property type="match status" value="1"/>
</dbReference>
<dbReference type="EnsemblMetazoa" id="AALB016379-RA">
    <property type="protein sequence ID" value="AALB016379-PA"/>
    <property type="gene ID" value="AALB016379"/>
</dbReference>
<keyword evidence="10 15" id="KW-0547">Nucleotide-binding</keyword>
<evidence type="ECO:0000256" key="3">
    <source>
        <dbReference type="ARBA" id="ARBA00005174"/>
    </source>
</evidence>
<dbReference type="GO" id="GO:0046872">
    <property type="term" value="F:metal ion binding"/>
    <property type="evidence" value="ECO:0007669"/>
    <property type="project" value="UniProtKB-KW"/>
</dbReference>
<evidence type="ECO:0000256" key="2">
    <source>
        <dbReference type="ARBA" id="ARBA00005054"/>
    </source>
</evidence>
<evidence type="ECO:0000256" key="16">
    <source>
        <dbReference type="RuleBase" id="RU363089"/>
    </source>
</evidence>
<accession>A0A8W7K8N2</accession>
<comment type="catalytic activity">
    <reaction evidence="16">
        <text>N(1)-(5-phospho-beta-D-ribosyl)glycinamide + (6R)-10-formyltetrahydrofolate = N(2)-formyl-N(1)-(5-phospho-beta-D-ribosyl)glycinamide + (6S)-5,6,7,8-tetrahydrofolate + H(+)</text>
        <dbReference type="Rhea" id="RHEA:15053"/>
        <dbReference type="ChEBI" id="CHEBI:15378"/>
        <dbReference type="ChEBI" id="CHEBI:57453"/>
        <dbReference type="ChEBI" id="CHEBI:143788"/>
        <dbReference type="ChEBI" id="CHEBI:147286"/>
        <dbReference type="ChEBI" id="CHEBI:195366"/>
        <dbReference type="EC" id="2.1.2.2"/>
    </reaction>
</comment>
<dbReference type="Pfam" id="PF02844">
    <property type="entry name" value="GARS_N"/>
    <property type="match status" value="1"/>
</dbReference>
<evidence type="ECO:0000256" key="11">
    <source>
        <dbReference type="ARBA" id="ARBA00022755"/>
    </source>
</evidence>
<comment type="pathway">
    <text evidence="3 16">Purine metabolism; IMP biosynthesis via de novo pathway; N(1)-(5-phospho-D-ribosyl)glycinamide from 5-phospho-alpha-D-ribose 1-diphosphate: step 2/2.</text>
</comment>
<dbReference type="Proteomes" id="UP000069272">
    <property type="component" value="Chromosome 2L"/>
</dbReference>
<dbReference type="InterPro" id="IPR037123">
    <property type="entry name" value="PRibGlycinamide_synth_C_sf"/>
</dbReference>
<comment type="pathway">
    <text evidence="1 16">Purine metabolism; IMP biosynthesis via de novo pathway; 5-amino-1-(5-phospho-D-ribosyl)imidazole from N(2)-formyl-N(1)-(5-phospho-D-ribosyl)glycinamide: step 2/2.</text>
</comment>
<dbReference type="GO" id="GO:0006189">
    <property type="term" value="P:'de novo' IMP biosynthetic process"/>
    <property type="evidence" value="ECO:0007669"/>
    <property type="project" value="UniProtKB-UniRule"/>
</dbReference>
<dbReference type="GO" id="GO:0004644">
    <property type="term" value="F:phosphoribosylglycinamide formyltransferase activity"/>
    <property type="evidence" value="ECO:0007669"/>
    <property type="project" value="UniProtKB-EC"/>
</dbReference>
<dbReference type="PROSITE" id="PS00373">
    <property type="entry name" value="GART"/>
    <property type="match status" value="1"/>
</dbReference>
<dbReference type="FunFam" id="3.30.1490.20:FF:000006">
    <property type="entry name" value="phosphoribosylamine--glycine ligase, chloroplastic-like"/>
    <property type="match status" value="1"/>
</dbReference>
<sequence>MATKVLVIGSGGREHAICWKLSRSEHVSTVYALPGSPGICSVPKVQPVTDVSVKDFAAIVRWCKANGIDLVVVGPEDPLADGLGDELRQAGVRCFGPGKRGARIEADKNWSKDFMHRHGIPTARYASFTSPAEAKAFIRSAPYAALVVKASGLAAGKGVIVADTIEQACAAVDEILGPDRRFGAAGEVVVVEERLTGEEVSVLAFVDSRTVRVMLPAQDHKRLQDEDRGPNTGGMGAYCPCPLIKPTDLELVVREVLQRAVDGLRKEGIPYQGVLYAGMMLTPDGPKTLEFNCRFGDPETQVILPLLVSDLYEVMVATCEERLHEVQLQFRPAASAVGVVMASKGYPETSTKGCVIKGLAEVAARPDHLVFHSGVARNDRGEFVTNGGRVLIGVVLDGDLKRAAALATAACSTIQFDGSQHRRDIAQKAFKHLSLSYKASGVDIDAGDALVQRIKPLARGTNRPGVIGGLGGFGGLFRLNDVTYKNRTGKDVRYSDPVLVQGTDGVGTKLKLAESLNCWDTIGVDLVAMCANDVLCAGAEPLAFLDYIACGRLDVPTAAMIVKGIAEGCRETRCALLGGETAEMPSMYAPGKYDLAGYCVGVAEHGQLLPRIEQIRDGDLVIGLPSSGVHSNGFSLVNRILEQTATKLQDRAPFADDGCSSFGDELLTPTRLYVAPLLPMLRQEGEAVRALAHITGGGLTENVPRVLPEGLAVELDFTGVSIPPIFGWLAAKGNVNEREMLRTFNCGIGMVVIVTGDGDQAAWRKHLLPHGAVLLGKVVTRGSASSSTSEQVIVHNFKQALEHVAAPYRGPESITSISYKDSGVDIGAGDELVRRIKPHAKSTNRAGVMGGLGGFGGLFRLRDAVDSLADPILVLGTDGVGTKLKIAQAANLHHTIGIDLVAMCVNDIICNGADPCSFLDYYACGRLEVPVAEQVIQGIAEGCRQAGSALLGGETAEMPGMYAPGVYDLAGFSLGVVDHRRMLPRIDTIRPGDALIGLPSSGVHSNGFSLVHKILEHAGGLQYHDVAPFSTTGRTFAEELLVPTKIYVRELQPLIAAGGGYVKALAHITGGGLTENLPRVLPADMAAFLNLADLHIPPIFGWLARAGNVQPDEMLRTFNCGIGMVLVVAPEHEPTVLEQLRDVGGQSLGRVVKRDTSTTGPAARVVVRDFEQTLQTAQRTCTLPVKRIAVLISGTGSNLQALIDATRSATAGIRGEIVLVISNKAGVLGLERAAMANIPSKVILHRDYATREQFDEAVSKALEAERIELVCLAGFMRILSAGFVRRWAGRLINIHPALLPKHKGTHAQRQALEAGDLESGCTVHFVDEGVDTGAIILQERVPVLPGDTEQTLTERIHRAEHRAYPRALRLVANGLVQLQRST</sequence>
<evidence type="ECO:0000259" key="17">
    <source>
        <dbReference type="PROSITE" id="PS50975"/>
    </source>
</evidence>
<dbReference type="FunFam" id="3.30.470.20:FF:000018">
    <property type="entry name" value="Trifunctional purine biosynthetic protein adenosine-3"/>
    <property type="match status" value="1"/>
</dbReference>
<dbReference type="Gene3D" id="3.30.470.20">
    <property type="entry name" value="ATP-grasp fold, B domain"/>
    <property type="match status" value="1"/>
</dbReference>
<dbReference type="EC" id="6.3.3.1" evidence="16"/>
<dbReference type="Pfam" id="PF01071">
    <property type="entry name" value="GARS_A"/>
    <property type="match status" value="1"/>
</dbReference>
<dbReference type="Gene3D" id="3.40.50.20">
    <property type="match status" value="1"/>
</dbReference>
<keyword evidence="7 16" id="KW-0436">Ligase</keyword>
<comment type="catalytic activity">
    <reaction evidence="16">
        <text>2-formamido-N(1)-(5-O-phospho-beta-D-ribosyl)acetamidine + ATP = 5-amino-1-(5-phospho-beta-D-ribosyl)imidazole + ADP + phosphate + H(+)</text>
        <dbReference type="Rhea" id="RHEA:23032"/>
        <dbReference type="ChEBI" id="CHEBI:15378"/>
        <dbReference type="ChEBI" id="CHEBI:30616"/>
        <dbReference type="ChEBI" id="CHEBI:43474"/>
        <dbReference type="ChEBI" id="CHEBI:137981"/>
        <dbReference type="ChEBI" id="CHEBI:147287"/>
        <dbReference type="ChEBI" id="CHEBI:456216"/>
        <dbReference type="EC" id="6.3.3.1"/>
    </reaction>
</comment>
<dbReference type="FunFam" id="3.40.50.20:FF:000006">
    <property type="entry name" value="Phosphoribosylamine--glycine ligase, chloroplastic"/>
    <property type="match status" value="1"/>
</dbReference>
<dbReference type="SUPFAM" id="SSF53328">
    <property type="entry name" value="Formyltransferase"/>
    <property type="match status" value="1"/>
</dbReference>
<evidence type="ECO:0000256" key="10">
    <source>
        <dbReference type="ARBA" id="ARBA00022741"/>
    </source>
</evidence>
<evidence type="ECO:0000256" key="9">
    <source>
        <dbReference type="ARBA" id="ARBA00022723"/>
    </source>
</evidence>
<dbReference type="GO" id="GO:0004637">
    <property type="term" value="F:phosphoribosylamine-glycine ligase activity"/>
    <property type="evidence" value="ECO:0007669"/>
    <property type="project" value="UniProtKB-UniRule"/>
</dbReference>
<dbReference type="InterPro" id="IPR036921">
    <property type="entry name" value="PurM-like_N_sf"/>
</dbReference>
<dbReference type="Pfam" id="PF02843">
    <property type="entry name" value="GARS_C"/>
    <property type="match status" value="1"/>
</dbReference>
<keyword evidence="8" id="KW-0808">Transferase</keyword>
<dbReference type="InterPro" id="IPR036477">
    <property type="entry name" value="Formyl_transf_N_sf"/>
</dbReference>
<evidence type="ECO:0000256" key="13">
    <source>
        <dbReference type="ARBA" id="ARBA00023211"/>
    </source>
</evidence>
<name>A0A8W7K8N2_ANOAL</name>
<dbReference type="SUPFAM" id="SSF55326">
    <property type="entry name" value="PurM N-terminal domain-like"/>
    <property type="match status" value="2"/>
</dbReference>
<evidence type="ECO:0000313" key="19">
    <source>
        <dbReference type="Proteomes" id="UP000069272"/>
    </source>
</evidence>
<comment type="catalytic activity">
    <reaction evidence="16">
        <text>5-phospho-beta-D-ribosylamine + glycine + ATP = N(1)-(5-phospho-beta-D-ribosyl)glycinamide + ADP + phosphate + H(+)</text>
        <dbReference type="Rhea" id="RHEA:17453"/>
        <dbReference type="ChEBI" id="CHEBI:15378"/>
        <dbReference type="ChEBI" id="CHEBI:30616"/>
        <dbReference type="ChEBI" id="CHEBI:43474"/>
        <dbReference type="ChEBI" id="CHEBI:57305"/>
        <dbReference type="ChEBI" id="CHEBI:58681"/>
        <dbReference type="ChEBI" id="CHEBI:143788"/>
        <dbReference type="ChEBI" id="CHEBI:456216"/>
        <dbReference type="EC" id="6.3.4.13"/>
    </reaction>
</comment>
<dbReference type="Pfam" id="PF02769">
    <property type="entry name" value="AIRS_C"/>
    <property type="match status" value="2"/>
</dbReference>
<dbReference type="InterPro" id="IPR000115">
    <property type="entry name" value="PRibGlycinamide_synth"/>
</dbReference>
<dbReference type="NCBIfam" id="TIGR00877">
    <property type="entry name" value="purD"/>
    <property type="match status" value="1"/>
</dbReference>
<dbReference type="Gene3D" id="3.40.50.170">
    <property type="entry name" value="Formyl transferase, N-terminal domain"/>
    <property type="match status" value="1"/>
</dbReference>
<comment type="similarity">
    <text evidence="5 16">In the C-terminal section; belongs to the GART family.</text>
</comment>
<proteinExistence type="inferred from homology"/>
<dbReference type="InterPro" id="IPR020561">
    <property type="entry name" value="PRibGlycinamid_synth_ATP-grasp"/>
</dbReference>
<dbReference type="InterPro" id="IPR013815">
    <property type="entry name" value="ATP_grasp_subdomain_1"/>
</dbReference>
<dbReference type="GO" id="GO:0005829">
    <property type="term" value="C:cytosol"/>
    <property type="evidence" value="ECO:0007669"/>
    <property type="project" value="TreeGrafter"/>
</dbReference>
<dbReference type="InterPro" id="IPR004733">
    <property type="entry name" value="PurM_cligase"/>
</dbReference>
<dbReference type="InterPro" id="IPR011054">
    <property type="entry name" value="Rudment_hybrid_motif"/>
</dbReference>
<dbReference type="Gene3D" id="3.30.1490.20">
    <property type="entry name" value="ATP-grasp fold, A domain"/>
    <property type="match status" value="1"/>
</dbReference>
<comment type="similarity">
    <text evidence="6 16">In the central section; belongs to the AIR synthase family.</text>
</comment>
<reference evidence="18" key="2">
    <citation type="submission" date="2022-08" db="UniProtKB">
        <authorList>
            <consortium name="EnsemblMetazoa"/>
        </authorList>
    </citation>
    <scope>IDENTIFICATION</scope>
    <source>
        <strain evidence="18">STECLA/ALBI9_A</strain>
    </source>
</reference>
<dbReference type="NCBIfam" id="TIGR00639">
    <property type="entry name" value="PurN"/>
    <property type="match status" value="1"/>
</dbReference>
<reference evidence="18 19" key="1">
    <citation type="journal article" date="2017" name="G3 (Bethesda)">
        <title>The Physical Genome Mapping of Anopheles albimanus Corrected Scaffold Misassemblies and Identified Interarm Rearrangements in Genus Anopheles.</title>
        <authorList>
            <person name="Artemov G.N."/>
            <person name="Peery A.N."/>
            <person name="Jiang X."/>
            <person name="Tu Z."/>
            <person name="Stegniy V.N."/>
            <person name="Sharakhova M.V."/>
            <person name="Sharakhov I.V."/>
        </authorList>
    </citation>
    <scope>NUCLEOTIDE SEQUENCE [LARGE SCALE GENOMIC DNA]</scope>
    <source>
        <strain evidence="18 19">ALBI9_A</strain>
    </source>
</reference>
<dbReference type="InterPro" id="IPR002376">
    <property type="entry name" value="Formyl_transf_N"/>
</dbReference>